<proteinExistence type="predicted"/>
<accession>A0A0D8XS90</accession>
<name>A0A0D8XS90_DICVI</name>
<dbReference type="Proteomes" id="UP000053766">
    <property type="component" value="Unassembled WGS sequence"/>
</dbReference>
<keyword evidence="2" id="KW-1185">Reference proteome</keyword>
<reference evidence="2" key="2">
    <citation type="journal article" date="2016" name="Sci. Rep.">
        <title>Dictyocaulus viviparus genome, variome and transcriptome elucidate lungworm biology and support future intervention.</title>
        <authorList>
            <person name="McNulty S.N."/>
            <person name="Strube C."/>
            <person name="Rosa B.A."/>
            <person name="Martin J.C."/>
            <person name="Tyagi R."/>
            <person name="Choi Y.J."/>
            <person name="Wang Q."/>
            <person name="Hallsworth Pepin K."/>
            <person name="Zhang X."/>
            <person name="Ozersky P."/>
            <person name="Wilson R.K."/>
            <person name="Sternberg P.W."/>
            <person name="Gasser R.B."/>
            <person name="Mitreva M."/>
        </authorList>
    </citation>
    <scope>NUCLEOTIDE SEQUENCE [LARGE SCALE GENOMIC DNA]</scope>
    <source>
        <strain evidence="2">HannoverDv2000</strain>
    </source>
</reference>
<gene>
    <name evidence="1" type="ORF">DICVIV_07275</name>
</gene>
<dbReference type="AlphaFoldDB" id="A0A0D8XS90"/>
<evidence type="ECO:0000313" key="1">
    <source>
        <dbReference type="EMBL" id="KJH46667.1"/>
    </source>
</evidence>
<sequence length="200" mass="22587">MVVSNLSKKRTMMKMYFVIAQASIRMKSLRNSLRERRITFESPVVVYLYVELINSNRTTLFDTCHLTTEELVEIVKNKRTSLHGFDLDGLSTLVVLSKHIYHTFLLSTIVSHDGDTKEVLVSSAMRGMKSDIKFGEKSRCLVHVDDRNFKYGNWSSSPSSKIFTCDIVETLCVSGFCTEGYLHPPGSIGRSPNHGILSDV</sequence>
<organism evidence="1 2">
    <name type="scientific">Dictyocaulus viviparus</name>
    <name type="common">Bovine lungworm</name>
    <dbReference type="NCBI Taxonomy" id="29172"/>
    <lineage>
        <taxon>Eukaryota</taxon>
        <taxon>Metazoa</taxon>
        <taxon>Ecdysozoa</taxon>
        <taxon>Nematoda</taxon>
        <taxon>Chromadorea</taxon>
        <taxon>Rhabditida</taxon>
        <taxon>Rhabditina</taxon>
        <taxon>Rhabditomorpha</taxon>
        <taxon>Strongyloidea</taxon>
        <taxon>Metastrongylidae</taxon>
        <taxon>Dictyocaulus</taxon>
    </lineage>
</organism>
<protein>
    <submittedName>
        <fullName evidence="1">Uncharacterized protein</fullName>
    </submittedName>
</protein>
<evidence type="ECO:0000313" key="2">
    <source>
        <dbReference type="Proteomes" id="UP000053766"/>
    </source>
</evidence>
<dbReference type="EMBL" id="KN716341">
    <property type="protein sequence ID" value="KJH46667.1"/>
    <property type="molecule type" value="Genomic_DNA"/>
</dbReference>
<reference evidence="1 2" key="1">
    <citation type="submission" date="2013-11" db="EMBL/GenBank/DDBJ databases">
        <title>Draft genome of the bovine lungworm Dictyocaulus viviparus.</title>
        <authorList>
            <person name="Mitreva M."/>
        </authorList>
    </citation>
    <scope>NUCLEOTIDE SEQUENCE [LARGE SCALE GENOMIC DNA]</scope>
    <source>
        <strain evidence="1 2">HannoverDv2000</strain>
    </source>
</reference>